<comment type="cofactor">
    <cofactor evidence="2">
        <name>Mg(2+)</name>
        <dbReference type="ChEBI" id="CHEBI:18420"/>
    </cofactor>
</comment>
<feature type="compositionally biased region" description="Polar residues" evidence="6">
    <location>
        <begin position="241"/>
        <end position="255"/>
    </location>
</feature>
<dbReference type="AlphaFoldDB" id="A0A1I7Y4Q4"/>
<dbReference type="Gene3D" id="1.10.1410.10">
    <property type="match status" value="1"/>
</dbReference>
<feature type="compositionally biased region" description="Basic and acidic residues" evidence="6">
    <location>
        <begin position="175"/>
        <end position="192"/>
    </location>
</feature>
<dbReference type="CDD" id="cd05402">
    <property type="entry name" value="NT_PAP_TUTase"/>
    <property type="match status" value="1"/>
</dbReference>
<dbReference type="GO" id="GO:0046872">
    <property type="term" value="F:metal ion binding"/>
    <property type="evidence" value="ECO:0007669"/>
    <property type="project" value="UniProtKB-KW"/>
</dbReference>
<evidence type="ECO:0000256" key="3">
    <source>
        <dbReference type="ARBA" id="ARBA00022679"/>
    </source>
</evidence>
<dbReference type="PANTHER" id="PTHR12271:SF117">
    <property type="entry name" value="PAP-ASSOCIATED DOMAIN-CONTAINING PROTEIN"/>
    <property type="match status" value="1"/>
</dbReference>
<dbReference type="InterPro" id="IPR054708">
    <property type="entry name" value="MTPAP-like_central"/>
</dbReference>
<keyword evidence="5" id="KW-0460">Magnesium</keyword>
<accession>A0A1I7Y4Q4</accession>
<evidence type="ECO:0000313" key="9">
    <source>
        <dbReference type="Proteomes" id="UP000095287"/>
    </source>
</evidence>
<comment type="cofactor">
    <cofactor evidence="1">
        <name>Mn(2+)</name>
        <dbReference type="ChEBI" id="CHEBI:29035"/>
    </cofactor>
</comment>
<feature type="region of interest" description="Disordered" evidence="6">
    <location>
        <begin position="235"/>
        <end position="327"/>
    </location>
</feature>
<dbReference type="Pfam" id="PF03828">
    <property type="entry name" value="PAP_assoc"/>
    <property type="match status" value="1"/>
</dbReference>
<dbReference type="GO" id="GO:1990817">
    <property type="term" value="F:poly(A) RNA polymerase activity"/>
    <property type="evidence" value="ECO:0007669"/>
    <property type="project" value="TreeGrafter"/>
</dbReference>
<dbReference type="SUPFAM" id="SSF81631">
    <property type="entry name" value="PAP/OAS1 substrate-binding domain"/>
    <property type="match status" value="1"/>
</dbReference>
<dbReference type="GO" id="GO:0031123">
    <property type="term" value="P:RNA 3'-end processing"/>
    <property type="evidence" value="ECO:0007669"/>
    <property type="project" value="TreeGrafter"/>
</dbReference>
<protein>
    <submittedName>
        <fullName evidence="10">PAP-associated domain-containing protein</fullName>
    </submittedName>
</protein>
<evidence type="ECO:0000259" key="8">
    <source>
        <dbReference type="Pfam" id="PF22600"/>
    </source>
</evidence>
<dbReference type="SUPFAM" id="SSF81301">
    <property type="entry name" value="Nucleotidyltransferase"/>
    <property type="match status" value="1"/>
</dbReference>
<name>A0A1I7Y4Q4_9BILA</name>
<dbReference type="Proteomes" id="UP000095287">
    <property type="component" value="Unplaced"/>
</dbReference>
<sequence length="726" mass="82148">MFPNASYKQLVHLFSASVKVNISFNTSKGSKAECARFQLANGVPLFYCECRLVDFFPSYFVGCGFGRSDRHSRWAACRDLVDVLLKASVLTESVVDMTENLTLNVQTKAERNHEWKEIGKRFTALKNLAVAENLSCTDVQLSPEAEQSFKECLERFKQRVDVSEKNAACAKKRKQEVATKKSPEGPKAARKEDEDEPPKKRANLVEIEPKEVVVEEGEIVQEGVLAEDDDIIILDSPDANDGTTGAASSKNTLSSPVHADMQDTVASPSKKQDTVTTPAEKQDTVASSAEKQATVATPAKKQDAPEPSNPPKAKFQQFREESDSEESYISLMDEPEVIAFNSNFEKCLSSNARKNTVDVESDEKLYGDIGVTTMTGFLHVYDQIDAYKKRFPKEFDNFNSEIWKHFELNGQNDMTFAWKMRAREMIHHVIRGAFPDSQLVVVGSTLNGCGSFNSDLDMCLCVRNPQGYYDDNRAYGVKILRRVWTTFKNLRPPFMKDLDFISKAKVPILKLYLHPPYDELEIDINCNNTAGIYNTHLMHNYSRIDDRFGALCLLIKHWAINNKIQDAMTGTFNSYSLILMVLHFLQTACSPPVLPNLQFLFKELFNGEMSLESLALFEDLPPWPRRKVNKQPIGELLIAFFDYYSNFDFDHIGISVHRGSVFHRHDLPESSERFKLYIEEPFDGQNTARCITKEENFTKILNAILKARNAFLGKNAKAPTLRSIGI</sequence>
<feature type="compositionally biased region" description="Polar residues" evidence="6">
    <location>
        <begin position="264"/>
        <end position="295"/>
    </location>
</feature>
<organism evidence="9 10">
    <name type="scientific">Steinernema glaseri</name>
    <dbReference type="NCBI Taxonomy" id="37863"/>
    <lineage>
        <taxon>Eukaryota</taxon>
        <taxon>Metazoa</taxon>
        <taxon>Ecdysozoa</taxon>
        <taxon>Nematoda</taxon>
        <taxon>Chromadorea</taxon>
        <taxon>Rhabditida</taxon>
        <taxon>Tylenchina</taxon>
        <taxon>Panagrolaimomorpha</taxon>
        <taxon>Strongyloidoidea</taxon>
        <taxon>Steinernematidae</taxon>
        <taxon>Steinernema</taxon>
    </lineage>
</organism>
<proteinExistence type="predicted"/>
<keyword evidence="3" id="KW-0808">Transferase</keyword>
<keyword evidence="9" id="KW-1185">Reference proteome</keyword>
<dbReference type="PANTHER" id="PTHR12271">
    <property type="entry name" value="POLY A POLYMERASE CID PAP -RELATED"/>
    <property type="match status" value="1"/>
</dbReference>
<evidence type="ECO:0000256" key="6">
    <source>
        <dbReference type="SAM" id="MobiDB-lite"/>
    </source>
</evidence>
<evidence type="ECO:0000256" key="2">
    <source>
        <dbReference type="ARBA" id="ARBA00001946"/>
    </source>
</evidence>
<feature type="region of interest" description="Disordered" evidence="6">
    <location>
        <begin position="167"/>
        <end position="204"/>
    </location>
</feature>
<dbReference type="InterPro" id="IPR043519">
    <property type="entry name" value="NT_sf"/>
</dbReference>
<dbReference type="WBParaSite" id="L893_g1259.t1">
    <property type="protein sequence ID" value="L893_g1259.t1"/>
    <property type="gene ID" value="L893_g1259"/>
</dbReference>
<evidence type="ECO:0000256" key="4">
    <source>
        <dbReference type="ARBA" id="ARBA00022723"/>
    </source>
</evidence>
<dbReference type="Pfam" id="PF22600">
    <property type="entry name" value="MTPAP-like_central"/>
    <property type="match status" value="1"/>
</dbReference>
<evidence type="ECO:0000259" key="7">
    <source>
        <dbReference type="Pfam" id="PF03828"/>
    </source>
</evidence>
<feature type="domain" description="PAP-associated" evidence="7">
    <location>
        <begin position="633"/>
        <end position="686"/>
    </location>
</feature>
<evidence type="ECO:0000256" key="1">
    <source>
        <dbReference type="ARBA" id="ARBA00001936"/>
    </source>
</evidence>
<evidence type="ECO:0000313" key="10">
    <source>
        <dbReference type="WBParaSite" id="L893_g1259.t1"/>
    </source>
</evidence>
<dbReference type="Gene3D" id="3.30.460.10">
    <property type="entry name" value="Beta Polymerase, domain 2"/>
    <property type="match status" value="1"/>
</dbReference>
<dbReference type="InterPro" id="IPR002058">
    <property type="entry name" value="PAP_assoc"/>
</dbReference>
<feature type="domain" description="Poly(A) RNA polymerase mitochondrial-like central palm" evidence="8">
    <location>
        <begin position="398"/>
        <end position="543"/>
    </location>
</feature>
<reference evidence="10" key="1">
    <citation type="submission" date="2016-11" db="UniProtKB">
        <authorList>
            <consortium name="WormBaseParasite"/>
        </authorList>
    </citation>
    <scope>IDENTIFICATION</scope>
</reference>
<evidence type="ECO:0000256" key="5">
    <source>
        <dbReference type="ARBA" id="ARBA00022842"/>
    </source>
</evidence>
<keyword evidence="4" id="KW-0479">Metal-binding</keyword>